<keyword evidence="2" id="KW-1003">Cell membrane</keyword>
<keyword evidence="4 6" id="KW-0807">Transducer</keyword>
<dbReference type="InterPro" id="IPR004089">
    <property type="entry name" value="MCPsignal_dom"/>
</dbReference>
<keyword evidence="3 7" id="KW-0472">Membrane</keyword>
<keyword evidence="7" id="KW-0812">Transmembrane</keyword>
<evidence type="ECO:0000256" key="3">
    <source>
        <dbReference type="ARBA" id="ARBA00023136"/>
    </source>
</evidence>
<dbReference type="PROSITE" id="PS50111">
    <property type="entry name" value="CHEMOTAXIS_TRANSDUC_2"/>
    <property type="match status" value="1"/>
</dbReference>
<evidence type="ECO:0000256" key="6">
    <source>
        <dbReference type="PROSITE-ProRule" id="PRU00284"/>
    </source>
</evidence>
<dbReference type="InterPro" id="IPR004090">
    <property type="entry name" value="Chemotax_Me-accpt_rcpt"/>
</dbReference>
<accession>A0ABW8I485</accession>
<dbReference type="Gene3D" id="1.10.287.950">
    <property type="entry name" value="Methyl-accepting chemotaxis protein"/>
    <property type="match status" value="1"/>
</dbReference>
<dbReference type="InterPro" id="IPR024478">
    <property type="entry name" value="HlyB_4HB_MCP"/>
</dbReference>
<dbReference type="Pfam" id="PF00672">
    <property type="entry name" value="HAMP"/>
    <property type="match status" value="1"/>
</dbReference>
<dbReference type="PANTHER" id="PTHR32089:SF112">
    <property type="entry name" value="LYSOZYME-LIKE PROTEIN-RELATED"/>
    <property type="match status" value="1"/>
</dbReference>
<evidence type="ECO:0000256" key="2">
    <source>
        <dbReference type="ARBA" id="ARBA00022475"/>
    </source>
</evidence>
<sequence>MGFSIAKKLYSSFISILLILFIIGAVGYFAAMRLHNEYTFLLDDRVKKVDMINELIAIQKDVTINSLSYFIFNEQSNLDRIKDDQRQFMDVHHRLEQMTTQPQNKQLLREIEEASGRYHVLVPKIFESKAQGLDWSGYASEANEQEEIMKVKAEELKQVQVAQLNKTRATLNNLVVSTRMFLIALGAAAVIVGGVIAYVIGRSITVRVNKTTAALKEVAAGNLQVEKLQVGSSDEIGEMGISFNQMLDDLRSILSKVNESALQLSAQSQQLSASAEQSTASSQMVAGAAEENMNGSSMQLELVNESVASMEEMAAGIGQIAKSNEEMLHSAEEVESLVVKGAQSINSVSSQINEIHLSIKEAEEYMGILEQHATQIQRVTGLITDISEQTNLLALNAAIEAARAGEHGKGFAVVAEEVRKLAEQSKSSAAEIEEMVKNIQTDTNMAASSIQTGSSKVEQGLSASQTSLEVFETIKTSVTDVGSKVETVSAAIEELQAMTENVSQSAAEVKRIAEKTAATAHDSSAATEEQLAAIEQISASTQSLASLAVELQSEANKFRI</sequence>
<dbReference type="CDD" id="cd11386">
    <property type="entry name" value="MCP_signal"/>
    <property type="match status" value="1"/>
</dbReference>
<organism evidence="10 11">
    <name type="scientific">Bacillus lumedeiriae</name>
    <dbReference type="NCBI Taxonomy" id="3058829"/>
    <lineage>
        <taxon>Bacteria</taxon>
        <taxon>Bacillati</taxon>
        <taxon>Bacillota</taxon>
        <taxon>Bacilli</taxon>
        <taxon>Bacillales</taxon>
        <taxon>Bacillaceae</taxon>
        <taxon>Bacillus</taxon>
    </lineage>
</organism>
<dbReference type="Pfam" id="PF00015">
    <property type="entry name" value="MCPsignal"/>
    <property type="match status" value="1"/>
</dbReference>
<dbReference type="EMBL" id="JAUIYO010000001">
    <property type="protein sequence ID" value="MFK2824246.1"/>
    <property type="molecule type" value="Genomic_DNA"/>
</dbReference>
<dbReference type="PANTHER" id="PTHR32089">
    <property type="entry name" value="METHYL-ACCEPTING CHEMOTAXIS PROTEIN MCPB"/>
    <property type="match status" value="1"/>
</dbReference>
<dbReference type="InterPro" id="IPR003660">
    <property type="entry name" value="HAMP_dom"/>
</dbReference>
<evidence type="ECO:0000259" key="8">
    <source>
        <dbReference type="PROSITE" id="PS50111"/>
    </source>
</evidence>
<dbReference type="SUPFAM" id="SSF58104">
    <property type="entry name" value="Methyl-accepting chemotaxis protein (MCP) signaling domain"/>
    <property type="match status" value="1"/>
</dbReference>
<proteinExistence type="inferred from homology"/>
<evidence type="ECO:0000256" key="4">
    <source>
        <dbReference type="ARBA" id="ARBA00023224"/>
    </source>
</evidence>
<evidence type="ECO:0000313" key="11">
    <source>
        <dbReference type="Proteomes" id="UP001619911"/>
    </source>
</evidence>
<dbReference type="Pfam" id="PF12729">
    <property type="entry name" value="4HB_MCP_1"/>
    <property type="match status" value="1"/>
</dbReference>
<keyword evidence="7" id="KW-1133">Transmembrane helix</keyword>
<protein>
    <submittedName>
        <fullName evidence="10">HAMP domain-containing methyl-accepting chemotaxis protein</fullName>
    </submittedName>
</protein>
<dbReference type="Gene3D" id="6.10.340.10">
    <property type="match status" value="1"/>
</dbReference>
<keyword evidence="11" id="KW-1185">Reference proteome</keyword>
<feature type="transmembrane region" description="Helical" evidence="7">
    <location>
        <begin position="12"/>
        <end position="31"/>
    </location>
</feature>
<comment type="subcellular location">
    <subcellularLocation>
        <location evidence="1">Cell membrane</location>
    </subcellularLocation>
</comment>
<name>A0ABW8I485_9BACI</name>
<comment type="caution">
    <text evidence="10">The sequence shown here is derived from an EMBL/GenBank/DDBJ whole genome shotgun (WGS) entry which is preliminary data.</text>
</comment>
<dbReference type="SMART" id="SM00283">
    <property type="entry name" value="MA"/>
    <property type="match status" value="1"/>
</dbReference>
<evidence type="ECO:0000313" key="10">
    <source>
        <dbReference type="EMBL" id="MFK2824246.1"/>
    </source>
</evidence>
<feature type="domain" description="Methyl-accepting transducer" evidence="8">
    <location>
        <begin position="274"/>
        <end position="510"/>
    </location>
</feature>
<gene>
    <name evidence="10" type="ORF">QYG89_00875</name>
</gene>
<reference evidence="10 11" key="1">
    <citation type="submission" date="2023-07" db="EMBL/GenBank/DDBJ databases">
        <title>Bacillus lucianemedeirus sp. nov, a new species isolated from an immunobiological production facility.</title>
        <authorList>
            <person name="Costa L.V."/>
            <person name="Miranda R.V.S.L."/>
            <person name="Brandao M.L.L."/>
            <person name="Reis C.M.F."/>
            <person name="Frazao A.M."/>
            <person name="Cruz F.V."/>
            <person name="Baio P.V.P."/>
            <person name="Veras J.F.C."/>
            <person name="Ramos J.N."/>
            <person name="Vieira V."/>
        </authorList>
    </citation>
    <scope>NUCLEOTIDE SEQUENCE [LARGE SCALE GENOMIC DNA]</scope>
    <source>
        <strain evidence="10 11">B190/17</strain>
    </source>
</reference>
<feature type="domain" description="HAMP" evidence="9">
    <location>
        <begin position="202"/>
        <end position="255"/>
    </location>
</feature>
<dbReference type="PRINTS" id="PR00260">
    <property type="entry name" value="CHEMTRNSDUCR"/>
</dbReference>
<dbReference type="SMART" id="SM00304">
    <property type="entry name" value="HAMP"/>
    <property type="match status" value="1"/>
</dbReference>
<evidence type="ECO:0000256" key="5">
    <source>
        <dbReference type="ARBA" id="ARBA00029447"/>
    </source>
</evidence>
<dbReference type="PROSITE" id="PS50885">
    <property type="entry name" value="HAMP"/>
    <property type="match status" value="1"/>
</dbReference>
<evidence type="ECO:0000256" key="1">
    <source>
        <dbReference type="ARBA" id="ARBA00004236"/>
    </source>
</evidence>
<dbReference type="Proteomes" id="UP001619911">
    <property type="component" value="Unassembled WGS sequence"/>
</dbReference>
<evidence type="ECO:0000256" key="7">
    <source>
        <dbReference type="SAM" id="Phobius"/>
    </source>
</evidence>
<dbReference type="CDD" id="cd06225">
    <property type="entry name" value="HAMP"/>
    <property type="match status" value="1"/>
</dbReference>
<comment type="similarity">
    <text evidence="5">Belongs to the methyl-accepting chemotaxis (MCP) protein family.</text>
</comment>
<feature type="transmembrane region" description="Helical" evidence="7">
    <location>
        <begin position="180"/>
        <end position="200"/>
    </location>
</feature>
<evidence type="ECO:0000259" key="9">
    <source>
        <dbReference type="PROSITE" id="PS50885"/>
    </source>
</evidence>